<dbReference type="InterPro" id="IPR050810">
    <property type="entry name" value="Bact_Secretion_Sys_Channel"/>
</dbReference>
<dbReference type="InterPro" id="IPR049371">
    <property type="entry name" value="GspD-like_N0"/>
</dbReference>
<evidence type="ECO:0000256" key="6">
    <source>
        <dbReference type="ARBA" id="ARBA00022729"/>
    </source>
</evidence>
<dbReference type="GO" id="GO:0009279">
    <property type="term" value="C:cell outer membrane"/>
    <property type="evidence" value="ECO:0007669"/>
    <property type="project" value="UniProtKB-SubCell"/>
</dbReference>
<evidence type="ECO:0000256" key="12">
    <source>
        <dbReference type="SAM" id="SignalP"/>
    </source>
</evidence>
<evidence type="ECO:0000256" key="1">
    <source>
        <dbReference type="ARBA" id="ARBA00004442"/>
    </source>
</evidence>
<feature type="domain" description="NolW-like" evidence="14">
    <location>
        <begin position="128"/>
        <end position="191"/>
    </location>
</feature>
<protein>
    <submittedName>
        <fullName evidence="16">Type II secretion system protein GspD</fullName>
    </submittedName>
</protein>
<dbReference type="RefSeq" id="WP_126776898.1">
    <property type="nucleotide sequence ID" value="NZ_PIPM01000006.1"/>
</dbReference>
<dbReference type="InterPro" id="IPR004846">
    <property type="entry name" value="T2SS/T3SS_dom"/>
</dbReference>
<keyword evidence="8" id="KW-0472">Membrane</keyword>
<evidence type="ECO:0000256" key="5">
    <source>
        <dbReference type="ARBA" id="ARBA00022692"/>
    </source>
</evidence>
<feature type="domain" description="Type II/III secretion system secretin-like" evidence="13">
    <location>
        <begin position="464"/>
        <end position="624"/>
    </location>
</feature>
<dbReference type="InterPro" id="IPR001775">
    <property type="entry name" value="GspD/PilQ"/>
</dbReference>
<evidence type="ECO:0000256" key="10">
    <source>
        <dbReference type="RuleBase" id="RU004004"/>
    </source>
</evidence>
<dbReference type="GO" id="GO:0015627">
    <property type="term" value="C:type II protein secretion system complex"/>
    <property type="evidence" value="ECO:0007669"/>
    <property type="project" value="InterPro"/>
</dbReference>
<keyword evidence="17" id="KW-1185">Reference proteome</keyword>
<organism evidence="16 17">
    <name type="scientific">Aliidiomarina sanyensis</name>
    <dbReference type="NCBI Taxonomy" id="1249555"/>
    <lineage>
        <taxon>Bacteria</taxon>
        <taxon>Pseudomonadati</taxon>
        <taxon>Pseudomonadota</taxon>
        <taxon>Gammaproteobacteria</taxon>
        <taxon>Alteromonadales</taxon>
        <taxon>Idiomarinaceae</taxon>
        <taxon>Aliidiomarina</taxon>
    </lineage>
</organism>
<keyword evidence="7" id="KW-0653">Protein transport</keyword>
<dbReference type="Pfam" id="PF00263">
    <property type="entry name" value="Secretin"/>
    <property type="match status" value="1"/>
</dbReference>
<feature type="compositionally biased region" description="Low complexity" evidence="11">
    <location>
        <begin position="298"/>
        <end position="312"/>
    </location>
</feature>
<reference evidence="16 17" key="1">
    <citation type="journal article" date="2011" name="Front. Microbiol.">
        <title>Genomic signatures of strain selection and enhancement in Bacillus atrophaeus var. globigii, a historical biowarfare simulant.</title>
        <authorList>
            <person name="Gibbons H.S."/>
            <person name="Broomall S.M."/>
            <person name="McNew L.A."/>
            <person name="Daligault H."/>
            <person name="Chapman C."/>
            <person name="Bruce D."/>
            <person name="Karavis M."/>
            <person name="Krepps M."/>
            <person name="McGregor P.A."/>
            <person name="Hong C."/>
            <person name="Park K.H."/>
            <person name="Akmal A."/>
            <person name="Feldman A."/>
            <person name="Lin J.S."/>
            <person name="Chang W.E."/>
            <person name="Higgs B.W."/>
            <person name="Demirev P."/>
            <person name="Lindquist J."/>
            <person name="Liem A."/>
            <person name="Fochler E."/>
            <person name="Read T.D."/>
            <person name="Tapia R."/>
            <person name="Johnson S."/>
            <person name="Bishop-Lilly K.A."/>
            <person name="Detter C."/>
            <person name="Han C."/>
            <person name="Sozhamannan S."/>
            <person name="Rosenzweig C.N."/>
            <person name="Skowronski E.W."/>
        </authorList>
    </citation>
    <scope>NUCLEOTIDE SEQUENCE [LARGE SCALE GENOMIC DNA]</scope>
    <source>
        <strain evidence="16 17">GYP-17</strain>
    </source>
</reference>
<evidence type="ECO:0000256" key="9">
    <source>
        <dbReference type="ARBA" id="ARBA00023237"/>
    </source>
</evidence>
<evidence type="ECO:0000259" key="15">
    <source>
        <dbReference type="Pfam" id="PF21305"/>
    </source>
</evidence>
<comment type="subcellular location">
    <subcellularLocation>
        <location evidence="1 10">Cell outer membrane</location>
    </subcellularLocation>
</comment>
<evidence type="ECO:0000313" key="17">
    <source>
        <dbReference type="Proteomes" id="UP000288405"/>
    </source>
</evidence>
<evidence type="ECO:0000256" key="4">
    <source>
        <dbReference type="ARBA" id="ARBA00022452"/>
    </source>
</evidence>
<keyword evidence="3 10" id="KW-0813">Transport</keyword>
<evidence type="ECO:0000256" key="3">
    <source>
        <dbReference type="ARBA" id="ARBA00022448"/>
    </source>
</evidence>
<evidence type="ECO:0000256" key="8">
    <source>
        <dbReference type="ARBA" id="ARBA00023136"/>
    </source>
</evidence>
<accession>A0A432WGA5</accession>
<dbReference type="EMBL" id="PIPM01000006">
    <property type="protein sequence ID" value="RUO32771.1"/>
    <property type="molecule type" value="Genomic_DNA"/>
</dbReference>
<dbReference type="InterPro" id="IPR038591">
    <property type="entry name" value="NolW-like_sf"/>
</dbReference>
<feature type="region of interest" description="Disordered" evidence="11">
    <location>
        <begin position="297"/>
        <end position="325"/>
    </location>
</feature>
<dbReference type="PRINTS" id="PR00811">
    <property type="entry name" value="BCTERIALGSPD"/>
</dbReference>
<feature type="domain" description="GspD-like N0" evidence="15">
    <location>
        <begin position="33"/>
        <end position="102"/>
    </location>
</feature>
<dbReference type="PROSITE" id="PS00875">
    <property type="entry name" value="T2SP_D"/>
    <property type="match status" value="1"/>
</dbReference>
<feature type="domain" description="NolW-like" evidence="14">
    <location>
        <begin position="267"/>
        <end position="356"/>
    </location>
</feature>
<evidence type="ECO:0000259" key="14">
    <source>
        <dbReference type="Pfam" id="PF03958"/>
    </source>
</evidence>
<dbReference type="PANTHER" id="PTHR30332:SF24">
    <property type="entry name" value="SECRETIN GSPD-RELATED"/>
    <property type="match status" value="1"/>
</dbReference>
<dbReference type="InterPro" id="IPR005644">
    <property type="entry name" value="NolW-like"/>
</dbReference>
<dbReference type="AlphaFoldDB" id="A0A432WGA5"/>
<feature type="chain" id="PRO_5019233254" evidence="12">
    <location>
        <begin position="27"/>
        <end position="698"/>
    </location>
</feature>
<dbReference type="OrthoDB" id="9775455at2"/>
<feature type="signal peptide" evidence="12">
    <location>
        <begin position="1"/>
        <end position="26"/>
    </location>
</feature>
<evidence type="ECO:0000259" key="13">
    <source>
        <dbReference type="Pfam" id="PF00263"/>
    </source>
</evidence>
<comment type="caution">
    <text evidence="16">The sequence shown here is derived from an EMBL/GenBank/DDBJ whole genome shotgun (WGS) entry which is preliminary data.</text>
</comment>
<feature type="domain" description="NolW-like" evidence="14">
    <location>
        <begin position="193"/>
        <end position="260"/>
    </location>
</feature>
<keyword evidence="6 12" id="KW-0732">Signal</keyword>
<comment type="similarity">
    <text evidence="2">Belongs to the bacterial secretin family. GSP D subfamily.</text>
</comment>
<keyword evidence="9" id="KW-0998">Cell outer membrane</keyword>
<keyword evidence="4" id="KW-1134">Transmembrane beta strand</keyword>
<evidence type="ECO:0000256" key="2">
    <source>
        <dbReference type="ARBA" id="ARBA00006980"/>
    </source>
</evidence>
<name>A0A432WGA5_9GAMM</name>
<dbReference type="Pfam" id="PF03958">
    <property type="entry name" value="Secretin_N"/>
    <property type="match status" value="3"/>
</dbReference>
<keyword evidence="5" id="KW-0812">Transmembrane</keyword>
<proteinExistence type="inferred from homology"/>
<dbReference type="Gene3D" id="3.30.1370.120">
    <property type="match status" value="3"/>
</dbReference>
<evidence type="ECO:0000256" key="7">
    <source>
        <dbReference type="ARBA" id="ARBA00022927"/>
    </source>
</evidence>
<evidence type="ECO:0000256" key="11">
    <source>
        <dbReference type="SAM" id="MobiDB-lite"/>
    </source>
</evidence>
<dbReference type="GO" id="GO:0015628">
    <property type="term" value="P:protein secretion by the type II secretion system"/>
    <property type="evidence" value="ECO:0007669"/>
    <property type="project" value="InterPro"/>
</dbReference>
<sequence length="698" mass="77235">MRFLTKVLGMTFAASLALVPLSSVQAQEEFSASFKNTDINEFIQAVSRNLEQTIIIDPEVRGRINVRSYDVMNREQYYQFFLNVLEVYGYAVVRMDNNVLKVIRDRDAKSAPVPVVDDDSYNGDEWVTRVVPLRNVSVRELAPLLRQLNDQASGGAVMSYDPSNVIMMSGRAALINRLVQIIQHVDRAGDQDVEVVQLQHASAAEMVRIAQSVFQQQGSGIPEMMIPRIVPDERTNRVLISGDPRARERVARLLRQLDTEMQTSGNTRVFYLRYAQADDMVQLLRGMTDTIIAEERAAASSGSGSGSGAASRTARRGNEVSIESHQPTNSIVVTAQPDILRAIENVIGQLDIRRAQVLVEAIIVEVFEGDGINFGIQWASEDIGLMQHNNGNIVPIGPLGVAAEAARTRPGAEVTRVDNAGNQFTTREPDQRGDFSLLANLLGNANGLLFGTVQDGWAAVVQAVATTTNSNILSAPSITTLDNQEASILVGQEVPTITGATAGSNNENPFQTVERREVGIRLRVTPQINEGDAVQLLIEQEVSSIAGATSVDVTFNKRELRTTVLARDGETIVLGGLIDEDVQESLSKVPLLGDIPILGHLFKSTSVSTRKRNLMIFIRPTIIRDDERMGHLSQRKYSYLRAQQIAQRDRGISLRSRDVVPVLPDWDEDKDLPPEYQRFLDEWRRDMDEIRREAEGGQ</sequence>
<dbReference type="NCBIfam" id="TIGR02517">
    <property type="entry name" value="type_II_gspD"/>
    <property type="match status" value="1"/>
</dbReference>
<dbReference type="InterPro" id="IPR013356">
    <property type="entry name" value="T2SS_GspD"/>
</dbReference>
<dbReference type="Proteomes" id="UP000288405">
    <property type="component" value="Unassembled WGS sequence"/>
</dbReference>
<dbReference type="PANTHER" id="PTHR30332">
    <property type="entry name" value="PROBABLE GENERAL SECRETION PATHWAY PROTEIN D"/>
    <property type="match status" value="1"/>
</dbReference>
<dbReference type="Pfam" id="PF21305">
    <property type="entry name" value="type_II_gspD_N0"/>
    <property type="match status" value="1"/>
</dbReference>
<dbReference type="InterPro" id="IPR004845">
    <property type="entry name" value="T2SS_GspD_CS"/>
</dbReference>
<gene>
    <name evidence="16" type="primary">gspD</name>
    <name evidence="16" type="ORF">CWE11_06980</name>
</gene>
<evidence type="ECO:0000313" key="16">
    <source>
        <dbReference type="EMBL" id="RUO32771.1"/>
    </source>
</evidence>